<name>A0A1I0KHI7_9ACTN</name>
<dbReference type="InterPro" id="IPR023214">
    <property type="entry name" value="HAD_sf"/>
</dbReference>
<dbReference type="GO" id="GO:0005829">
    <property type="term" value="C:cytosol"/>
    <property type="evidence" value="ECO:0007669"/>
    <property type="project" value="TreeGrafter"/>
</dbReference>
<evidence type="ECO:0000313" key="1">
    <source>
        <dbReference type="EMBL" id="SEU23973.1"/>
    </source>
</evidence>
<dbReference type="RefSeq" id="WP_218155910.1">
    <property type="nucleotide sequence ID" value="NZ_FOHX01000008.1"/>
</dbReference>
<dbReference type="Pfam" id="PF08282">
    <property type="entry name" value="Hydrolase_3"/>
    <property type="match status" value="1"/>
</dbReference>
<organism evidence="1 2">
    <name type="scientific">Nonomuraea wenchangensis</name>
    <dbReference type="NCBI Taxonomy" id="568860"/>
    <lineage>
        <taxon>Bacteria</taxon>
        <taxon>Bacillati</taxon>
        <taxon>Actinomycetota</taxon>
        <taxon>Actinomycetes</taxon>
        <taxon>Streptosporangiales</taxon>
        <taxon>Streptosporangiaceae</taxon>
        <taxon>Nonomuraea</taxon>
    </lineage>
</organism>
<reference evidence="1 2" key="1">
    <citation type="submission" date="2016-10" db="EMBL/GenBank/DDBJ databases">
        <authorList>
            <person name="de Groot N.N."/>
        </authorList>
    </citation>
    <scope>NUCLEOTIDE SEQUENCE [LARGE SCALE GENOMIC DNA]</scope>
    <source>
        <strain evidence="1 2">CGMCC 4.5598</strain>
    </source>
</reference>
<dbReference type="GO" id="GO:0000287">
    <property type="term" value="F:magnesium ion binding"/>
    <property type="evidence" value="ECO:0007669"/>
    <property type="project" value="TreeGrafter"/>
</dbReference>
<sequence length="201" mass="20671">MIRWIVTDLDGTLVGRDLAMVPAGREALLALFAEPPDGAYPVGFCGGEAWAVHDVPELREYARRDGIALRHPGHWTALPSDRITTCMLIGSRPAAPDIPGTVTTRSEATYLEILPAGATKGAALRALAAAEGVPLEEVAAVGDNPNDLDMIAAAGLGVAVGDGHPDVRAAAGTVVRSCADGAVADVVDLAFQANGWATSGR</sequence>
<keyword evidence="2" id="KW-1185">Reference proteome</keyword>
<dbReference type="PANTHER" id="PTHR10000">
    <property type="entry name" value="PHOSPHOSERINE PHOSPHATASE"/>
    <property type="match status" value="1"/>
</dbReference>
<dbReference type="Gene3D" id="3.40.50.1000">
    <property type="entry name" value="HAD superfamily/HAD-like"/>
    <property type="match status" value="1"/>
</dbReference>
<dbReference type="Proteomes" id="UP000199361">
    <property type="component" value="Unassembled WGS sequence"/>
</dbReference>
<dbReference type="EMBL" id="FOHX01000008">
    <property type="protein sequence ID" value="SEU23973.1"/>
    <property type="molecule type" value="Genomic_DNA"/>
</dbReference>
<dbReference type="PANTHER" id="PTHR10000:SF8">
    <property type="entry name" value="HAD SUPERFAMILY HYDROLASE-LIKE, TYPE 3"/>
    <property type="match status" value="1"/>
</dbReference>
<dbReference type="GO" id="GO:0016791">
    <property type="term" value="F:phosphatase activity"/>
    <property type="evidence" value="ECO:0007669"/>
    <property type="project" value="TreeGrafter"/>
</dbReference>
<proteinExistence type="predicted"/>
<dbReference type="InterPro" id="IPR036412">
    <property type="entry name" value="HAD-like_sf"/>
</dbReference>
<protein>
    <recommendedName>
        <fullName evidence="3">Hydroxymethylpyrimidine pyrophosphatase</fullName>
    </recommendedName>
</protein>
<gene>
    <name evidence="1" type="ORF">SAMN05421811_10815</name>
</gene>
<accession>A0A1I0KHI7</accession>
<dbReference type="AlphaFoldDB" id="A0A1I0KHI7"/>
<evidence type="ECO:0008006" key="3">
    <source>
        <dbReference type="Google" id="ProtNLM"/>
    </source>
</evidence>
<evidence type="ECO:0000313" key="2">
    <source>
        <dbReference type="Proteomes" id="UP000199361"/>
    </source>
</evidence>
<dbReference type="SUPFAM" id="SSF56784">
    <property type="entry name" value="HAD-like"/>
    <property type="match status" value="1"/>
</dbReference>
<dbReference type="STRING" id="568860.SAMN05421811_10815"/>